<feature type="chain" id="PRO_5032683397" description="Secreted protein" evidence="2">
    <location>
        <begin position="29"/>
        <end position="187"/>
    </location>
</feature>
<evidence type="ECO:0000313" key="3">
    <source>
        <dbReference type="EMBL" id="KAF7994529.1"/>
    </source>
</evidence>
<dbReference type="AlphaFoldDB" id="A0A835CS26"/>
<gene>
    <name evidence="3" type="ORF">HCN44_004001</name>
</gene>
<keyword evidence="4" id="KW-1185">Reference proteome</keyword>
<evidence type="ECO:0000313" key="4">
    <source>
        <dbReference type="Proteomes" id="UP000639338"/>
    </source>
</evidence>
<evidence type="ECO:0000256" key="1">
    <source>
        <dbReference type="SAM" id="MobiDB-lite"/>
    </source>
</evidence>
<feature type="compositionally biased region" description="Low complexity" evidence="1">
    <location>
        <begin position="164"/>
        <end position="187"/>
    </location>
</feature>
<feature type="region of interest" description="Disordered" evidence="1">
    <location>
        <begin position="163"/>
        <end position="187"/>
    </location>
</feature>
<dbReference type="EMBL" id="JACMRX010000002">
    <property type="protein sequence ID" value="KAF7994529.1"/>
    <property type="molecule type" value="Genomic_DNA"/>
</dbReference>
<evidence type="ECO:0008006" key="5">
    <source>
        <dbReference type="Google" id="ProtNLM"/>
    </source>
</evidence>
<keyword evidence="2" id="KW-0732">Signal</keyword>
<accession>A0A835CS26</accession>
<feature type="signal peptide" evidence="2">
    <location>
        <begin position="1"/>
        <end position="28"/>
    </location>
</feature>
<protein>
    <recommendedName>
        <fullName evidence="5">Secreted protein</fullName>
    </recommendedName>
</protein>
<comment type="caution">
    <text evidence="3">The sequence shown here is derived from an EMBL/GenBank/DDBJ whole genome shotgun (WGS) entry which is preliminary data.</text>
</comment>
<dbReference type="Proteomes" id="UP000639338">
    <property type="component" value="Unassembled WGS sequence"/>
</dbReference>
<name>A0A835CS26_APHGI</name>
<proteinExistence type="predicted"/>
<reference evidence="3 4" key="1">
    <citation type="submission" date="2020-08" db="EMBL/GenBank/DDBJ databases">
        <title>Aphidius gifuensis genome sequencing and assembly.</title>
        <authorList>
            <person name="Du Z."/>
        </authorList>
    </citation>
    <scope>NUCLEOTIDE SEQUENCE [LARGE SCALE GENOMIC DNA]</scope>
    <source>
        <strain evidence="3">YNYX2018</strain>
        <tissue evidence="3">Adults</tissue>
    </source>
</reference>
<evidence type="ECO:0000256" key="2">
    <source>
        <dbReference type="SAM" id="SignalP"/>
    </source>
</evidence>
<sequence length="187" mass="20517">MKFQQNIIMQLPMLVLIIALVSMCTVSSLKLPDLSSLWNKLGHGNETATNSTKTDNSTRSVNSTVTVPTLRLDDTATFNPDDILNHNKNKTSIIGKTDIKKTISIDEAKKLNDGKSLPVIPINGTKLPAAKDTPQKVPHDLVKEPESIDLATRKLFEREDYGPTQKTNVTSTTNTTSTTNSTIKKIT</sequence>
<organism evidence="3 4">
    <name type="scientific">Aphidius gifuensis</name>
    <name type="common">Parasitoid wasp</name>
    <dbReference type="NCBI Taxonomy" id="684658"/>
    <lineage>
        <taxon>Eukaryota</taxon>
        <taxon>Metazoa</taxon>
        <taxon>Ecdysozoa</taxon>
        <taxon>Arthropoda</taxon>
        <taxon>Hexapoda</taxon>
        <taxon>Insecta</taxon>
        <taxon>Pterygota</taxon>
        <taxon>Neoptera</taxon>
        <taxon>Endopterygota</taxon>
        <taxon>Hymenoptera</taxon>
        <taxon>Apocrita</taxon>
        <taxon>Ichneumonoidea</taxon>
        <taxon>Braconidae</taxon>
        <taxon>Aphidiinae</taxon>
        <taxon>Aphidius</taxon>
    </lineage>
</organism>